<gene>
    <name evidence="3" type="ORF">A3H78_05630</name>
</gene>
<evidence type="ECO:0000256" key="1">
    <source>
        <dbReference type="ARBA" id="ARBA00022679"/>
    </source>
</evidence>
<reference evidence="3 4" key="1">
    <citation type="journal article" date="2016" name="Nat. Commun.">
        <title>Thousands of microbial genomes shed light on interconnected biogeochemical processes in an aquifer system.</title>
        <authorList>
            <person name="Anantharaman K."/>
            <person name="Brown C.T."/>
            <person name="Hug L.A."/>
            <person name="Sharon I."/>
            <person name="Castelle C.J."/>
            <person name="Probst A.J."/>
            <person name="Thomas B.C."/>
            <person name="Singh A."/>
            <person name="Wilkins M.J."/>
            <person name="Karaoz U."/>
            <person name="Brodie E.L."/>
            <person name="Williams K.H."/>
            <person name="Hubbard S.S."/>
            <person name="Banfield J.F."/>
        </authorList>
    </citation>
    <scope>NUCLEOTIDE SEQUENCE [LARGE SCALE GENOMIC DNA]</scope>
</reference>
<organism evidence="3 4">
    <name type="scientific">Candidatus Roizmanbacteria bacterium RIFCSPLOWO2_02_FULL_36_11</name>
    <dbReference type="NCBI Taxonomy" id="1802071"/>
    <lineage>
        <taxon>Bacteria</taxon>
        <taxon>Candidatus Roizmaniibacteriota</taxon>
    </lineage>
</organism>
<dbReference type="PANTHER" id="PTHR43018">
    <property type="entry name" value="PHOSPHO-2-DEHYDRO-3-DEOXYHEPTONATE ALDOLASE"/>
    <property type="match status" value="1"/>
</dbReference>
<dbReference type="Pfam" id="PF00793">
    <property type="entry name" value="DAHP_synth_1"/>
    <property type="match status" value="1"/>
</dbReference>
<dbReference type="GO" id="GO:0016740">
    <property type="term" value="F:transferase activity"/>
    <property type="evidence" value="ECO:0007669"/>
    <property type="project" value="UniProtKB-KW"/>
</dbReference>
<dbReference type="Gene3D" id="3.20.20.70">
    <property type="entry name" value="Aldolase class I"/>
    <property type="match status" value="1"/>
</dbReference>
<protein>
    <recommendedName>
        <fullName evidence="2">DAHP synthetase I/KDSA domain-containing protein</fullName>
    </recommendedName>
</protein>
<accession>A0A1F7JGJ4</accession>
<evidence type="ECO:0000259" key="2">
    <source>
        <dbReference type="Pfam" id="PF00793"/>
    </source>
</evidence>
<dbReference type="InterPro" id="IPR006218">
    <property type="entry name" value="DAHP1/KDSA"/>
</dbReference>
<dbReference type="InterPro" id="IPR013785">
    <property type="entry name" value="Aldolase_TIM"/>
</dbReference>
<dbReference type="InterPro" id="IPR052899">
    <property type="entry name" value="Class-I_DAHP_synthase"/>
</dbReference>
<dbReference type="AlphaFoldDB" id="A0A1F7JGJ4"/>
<keyword evidence="1" id="KW-0808">Transferase</keyword>
<dbReference type="Proteomes" id="UP000177418">
    <property type="component" value="Unassembled WGS sequence"/>
</dbReference>
<sequence length="267" mass="30133">MKNLKKISRDKPMIIAGPCSAESKSQILASIKQVKKRHIDFMRICLWKPRTKPGFEGLKEAGLDLLIEAARAGINPGTEVLLPDQAEIVMDTVLRAVPDIRLLLWIGARNQNHYNQREIARVAARDKRVLLMLKNQPWVSEDHWEGIIGHALDGGIDKNQLIVCHRGFTPNGVNPHGFRNVPDYAMAMKIKNKTKLPMLFDPSHTGGSVNNVLKIAKESSKYDFDGMVIEVHTDPINALTDAKQQLTWEQFDTLLPILKFRNKASYI</sequence>
<comment type="caution">
    <text evidence="3">The sequence shown here is derived from an EMBL/GenBank/DDBJ whole genome shotgun (WGS) entry which is preliminary data.</text>
</comment>
<dbReference type="SUPFAM" id="SSF51569">
    <property type="entry name" value="Aldolase"/>
    <property type="match status" value="1"/>
</dbReference>
<evidence type="ECO:0000313" key="4">
    <source>
        <dbReference type="Proteomes" id="UP000177418"/>
    </source>
</evidence>
<evidence type="ECO:0000313" key="3">
    <source>
        <dbReference type="EMBL" id="OGK54741.1"/>
    </source>
</evidence>
<dbReference type="EMBL" id="MGAV01000013">
    <property type="protein sequence ID" value="OGK54741.1"/>
    <property type="molecule type" value="Genomic_DNA"/>
</dbReference>
<name>A0A1F7JGJ4_9BACT</name>
<proteinExistence type="predicted"/>
<dbReference type="PANTHER" id="PTHR43018:SF1">
    <property type="entry name" value="PROTEIN AROA(G)"/>
    <property type="match status" value="1"/>
</dbReference>
<feature type="domain" description="DAHP synthetase I/KDSA" evidence="2">
    <location>
        <begin position="9"/>
        <end position="259"/>
    </location>
</feature>